<dbReference type="Proteomes" id="UP001529510">
    <property type="component" value="Unassembled WGS sequence"/>
</dbReference>
<sequence length="53" mass="6284">YDVAFSDLHCVFLHLPRFVHLVVFLPHVRPAPLQLSVAGHLIMLYLYQFQFFQ</sequence>
<dbReference type="AlphaFoldDB" id="A0ABD0N645"/>
<evidence type="ECO:0000313" key="1">
    <source>
        <dbReference type="EMBL" id="KAL0157063.1"/>
    </source>
</evidence>
<protein>
    <submittedName>
        <fullName evidence="1">Uncharacterized protein</fullName>
    </submittedName>
</protein>
<evidence type="ECO:0000313" key="2">
    <source>
        <dbReference type="Proteomes" id="UP001529510"/>
    </source>
</evidence>
<name>A0ABD0N645_CIRMR</name>
<keyword evidence="2" id="KW-1185">Reference proteome</keyword>
<gene>
    <name evidence="1" type="ORF">M9458_048309</name>
</gene>
<feature type="non-terminal residue" evidence="1">
    <location>
        <position position="1"/>
    </location>
</feature>
<organism evidence="1 2">
    <name type="scientific">Cirrhinus mrigala</name>
    <name type="common">Mrigala</name>
    <dbReference type="NCBI Taxonomy" id="683832"/>
    <lineage>
        <taxon>Eukaryota</taxon>
        <taxon>Metazoa</taxon>
        <taxon>Chordata</taxon>
        <taxon>Craniata</taxon>
        <taxon>Vertebrata</taxon>
        <taxon>Euteleostomi</taxon>
        <taxon>Actinopterygii</taxon>
        <taxon>Neopterygii</taxon>
        <taxon>Teleostei</taxon>
        <taxon>Ostariophysi</taxon>
        <taxon>Cypriniformes</taxon>
        <taxon>Cyprinidae</taxon>
        <taxon>Labeoninae</taxon>
        <taxon>Labeonini</taxon>
        <taxon>Cirrhinus</taxon>
    </lineage>
</organism>
<comment type="caution">
    <text evidence="1">The sequence shown here is derived from an EMBL/GenBank/DDBJ whole genome shotgun (WGS) entry which is preliminary data.</text>
</comment>
<accession>A0ABD0N645</accession>
<reference evidence="1 2" key="1">
    <citation type="submission" date="2024-05" db="EMBL/GenBank/DDBJ databases">
        <title>Genome sequencing and assembly of Indian major carp, Cirrhinus mrigala (Hamilton, 1822).</title>
        <authorList>
            <person name="Mohindra V."/>
            <person name="Chowdhury L.M."/>
            <person name="Lal K."/>
            <person name="Jena J.K."/>
        </authorList>
    </citation>
    <scope>NUCLEOTIDE SEQUENCE [LARGE SCALE GENOMIC DNA]</scope>
    <source>
        <strain evidence="1">CM1030</strain>
        <tissue evidence="1">Blood</tissue>
    </source>
</reference>
<feature type="non-terminal residue" evidence="1">
    <location>
        <position position="53"/>
    </location>
</feature>
<proteinExistence type="predicted"/>
<dbReference type="EMBL" id="JAMKFB020000024">
    <property type="protein sequence ID" value="KAL0157063.1"/>
    <property type="molecule type" value="Genomic_DNA"/>
</dbReference>